<evidence type="ECO:0000256" key="2">
    <source>
        <dbReference type="SAM" id="Phobius"/>
    </source>
</evidence>
<comment type="caution">
    <text evidence="4">The sequence shown here is derived from an EMBL/GenBank/DDBJ whole genome shotgun (WGS) entry which is preliminary data.</text>
</comment>
<evidence type="ECO:0000259" key="3">
    <source>
        <dbReference type="Pfam" id="PF01464"/>
    </source>
</evidence>
<keyword evidence="2" id="KW-1133">Transmembrane helix</keyword>
<evidence type="ECO:0000256" key="1">
    <source>
        <dbReference type="SAM" id="MobiDB-lite"/>
    </source>
</evidence>
<dbReference type="InterPro" id="IPR008258">
    <property type="entry name" value="Transglycosylase_SLT_dom_1"/>
</dbReference>
<protein>
    <submittedName>
        <fullName evidence="4">Transglycosylase-like protein with SLT domain</fullName>
    </submittedName>
</protein>
<accession>A0A4R7ZX67</accession>
<feature type="region of interest" description="Disordered" evidence="1">
    <location>
        <begin position="40"/>
        <end position="68"/>
    </location>
</feature>
<dbReference type="Gene3D" id="1.10.530.10">
    <property type="match status" value="1"/>
</dbReference>
<dbReference type="EMBL" id="SODF01000001">
    <property type="protein sequence ID" value="TDW22582.1"/>
    <property type="molecule type" value="Genomic_DNA"/>
</dbReference>
<gene>
    <name evidence="4" type="ORF">EV650_1419</name>
</gene>
<organism evidence="4 5">
    <name type="scientific">Kribbella kalugense</name>
    <dbReference type="NCBI Taxonomy" id="2512221"/>
    <lineage>
        <taxon>Bacteria</taxon>
        <taxon>Bacillati</taxon>
        <taxon>Actinomycetota</taxon>
        <taxon>Actinomycetes</taxon>
        <taxon>Propionibacteriales</taxon>
        <taxon>Kribbellaceae</taxon>
        <taxon>Kribbella</taxon>
    </lineage>
</organism>
<name>A0A4R7ZX67_9ACTN</name>
<keyword evidence="2" id="KW-0812">Transmembrane</keyword>
<keyword evidence="5" id="KW-1185">Reference proteome</keyword>
<proteinExistence type="predicted"/>
<evidence type="ECO:0000313" key="5">
    <source>
        <dbReference type="Proteomes" id="UP000295447"/>
    </source>
</evidence>
<feature type="domain" description="Transglycosylase SLT" evidence="3">
    <location>
        <begin position="82"/>
        <end position="200"/>
    </location>
</feature>
<dbReference type="SUPFAM" id="SSF53955">
    <property type="entry name" value="Lysozyme-like"/>
    <property type="match status" value="1"/>
</dbReference>
<reference evidence="4 5" key="1">
    <citation type="submission" date="2019-03" db="EMBL/GenBank/DDBJ databases">
        <title>Genomic Encyclopedia of Type Strains, Phase III (KMG-III): the genomes of soil and plant-associated and newly described type strains.</title>
        <authorList>
            <person name="Whitman W."/>
        </authorList>
    </citation>
    <scope>NUCLEOTIDE SEQUENCE [LARGE SCALE GENOMIC DNA]</scope>
    <source>
        <strain evidence="4 5">VKM Ac-2570</strain>
    </source>
</reference>
<dbReference type="Pfam" id="PF01464">
    <property type="entry name" value="SLT"/>
    <property type="match status" value="1"/>
</dbReference>
<feature type="compositionally biased region" description="Low complexity" evidence="1">
    <location>
        <begin position="42"/>
        <end position="67"/>
    </location>
</feature>
<keyword evidence="2" id="KW-0472">Membrane</keyword>
<dbReference type="InterPro" id="IPR023346">
    <property type="entry name" value="Lysozyme-like_dom_sf"/>
</dbReference>
<dbReference type="Proteomes" id="UP000295447">
    <property type="component" value="Unassembled WGS sequence"/>
</dbReference>
<evidence type="ECO:0000313" key="4">
    <source>
        <dbReference type="EMBL" id="TDW22582.1"/>
    </source>
</evidence>
<feature type="transmembrane region" description="Helical" evidence="2">
    <location>
        <begin position="20"/>
        <end position="36"/>
    </location>
</feature>
<dbReference type="AlphaFoldDB" id="A0A4R7ZX67"/>
<sequence length="231" mass="25481">MSPRPAIGRTDYGGGVAKRWAWAAVGVLVVGVWAACSDNNATKPTSQPSTTKPAVTKPTASTTSTKPWYDDYDPARFAPEVRRYAKQAGINPQLLMAILYNEAYKPHDPKFERQWAQVDSDPAFGIANMHRPAFDETKRGRDFAKRKWEELPDNPALAIEAAAWHLHDLAKRLPAKRADLYTKDELLALGYNAGGGNMRIFARGRKAGAQASSYLDRLHDNWTKAGQAVSG</sequence>